<dbReference type="RefSeq" id="WP_002849822.1">
    <property type="nucleotide sequence ID" value="NZ_ADKM02000082.1"/>
</dbReference>
<dbReference type="AlphaFoldDB" id="E9SCL4"/>
<sequence>MALSIIILTHNCYSKKGGCIETVLLSILNQSYTQYEIIVIDNNSELENFQKLHVFTNSIKPKCDLQVIRNSQNNISIGRNIGVKKAKYETLIFLDDDTVLIDNNTLFLISELSQKSIYGYSAIRYWTKLGWYEKNKHVIDDNMVNGLRDHYGIDYSLPDPSIRDKENNRHLIRTYIGNFGFVNRNAFIEIGMWDSSYTGYGVEDDAAAFALFSAYGRPTLLTEIEVVHITHRISKANLNELSLNRQKFDYYLKSKGIKEFHVGRLLYCEPNVIEYVE</sequence>
<dbReference type="Proteomes" id="UP000004259">
    <property type="component" value="Unassembled WGS sequence"/>
</dbReference>
<evidence type="ECO:0000313" key="3">
    <source>
        <dbReference type="Proteomes" id="UP000004259"/>
    </source>
</evidence>
<feature type="domain" description="Glycosyltransferase 2-like" evidence="1">
    <location>
        <begin position="4"/>
        <end position="190"/>
    </location>
</feature>
<proteinExistence type="predicted"/>
<protein>
    <submittedName>
        <fullName evidence="2">Glycosyltransferase, group 2 family protein</fullName>
        <ecNumber evidence="2">2.4.-.-</ecNumber>
    </submittedName>
</protein>
<dbReference type="Pfam" id="PF00535">
    <property type="entry name" value="Glycos_transf_2"/>
    <property type="match status" value="1"/>
</dbReference>
<keyword evidence="2" id="KW-0328">Glycosyltransferase</keyword>
<keyword evidence="2" id="KW-0808">Transferase</keyword>
<accession>E9SCL4</accession>
<dbReference type="STRING" id="246199.CUS_4341"/>
<evidence type="ECO:0000313" key="2">
    <source>
        <dbReference type="EMBL" id="EGC02980.1"/>
    </source>
</evidence>
<keyword evidence="3" id="KW-1185">Reference proteome</keyword>
<dbReference type="EC" id="2.4.-.-" evidence="2"/>
<evidence type="ECO:0000259" key="1">
    <source>
        <dbReference type="Pfam" id="PF00535"/>
    </source>
</evidence>
<dbReference type="SUPFAM" id="SSF53448">
    <property type="entry name" value="Nucleotide-diphospho-sugar transferases"/>
    <property type="match status" value="1"/>
</dbReference>
<organism evidence="2 3">
    <name type="scientific">Ruminococcus albus 8</name>
    <dbReference type="NCBI Taxonomy" id="246199"/>
    <lineage>
        <taxon>Bacteria</taxon>
        <taxon>Bacillati</taxon>
        <taxon>Bacillota</taxon>
        <taxon>Clostridia</taxon>
        <taxon>Eubacteriales</taxon>
        <taxon>Oscillospiraceae</taxon>
        <taxon>Ruminococcus</taxon>
    </lineage>
</organism>
<dbReference type="InterPro" id="IPR029044">
    <property type="entry name" value="Nucleotide-diphossugar_trans"/>
</dbReference>
<dbReference type="EMBL" id="ADKM02000082">
    <property type="protein sequence ID" value="EGC02980.1"/>
    <property type="molecule type" value="Genomic_DNA"/>
</dbReference>
<dbReference type="GO" id="GO:0016758">
    <property type="term" value="F:hexosyltransferase activity"/>
    <property type="evidence" value="ECO:0007669"/>
    <property type="project" value="UniProtKB-ARBA"/>
</dbReference>
<reference evidence="2 3" key="1">
    <citation type="submission" date="2011-02" db="EMBL/GenBank/DDBJ databases">
        <authorList>
            <person name="Nelson K.E."/>
            <person name="Sutton G."/>
            <person name="Torralba M."/>
            <person name="Durkin S."/>
            <person name="Harkins D."/>
            <person name="Montgomery R."/>
            <person name="Ziemer C."/>
            <person name="Klaassens E."/>
            <person name="Ocuiv P."/>
            <person name="Morrison M."/>
        </authorList>
    </citation>
    <scope>NUCLEOTIDE SEQUENCE [LARGE SCALE GENOMIC DNA]</scope>
    <source>
        <strain evidence="2 3">8</strain>
    </source>
</reference>
<dbReference type="PANTHER" id="PTHR22916:SF3">
    <property type="entry name" value="UDP-GLCNAC:BETAGAL BETA-1,3-N-ACETYLGLUCOSAMINYLTRANSFERASE-LIKE PROTEIN 1"/>
    <property type="match status" value="1"/>
</dbReference>
<dbReference type="InterPro" id="IPR001173">
    <property type="entry name" value="Glyco_trans_2-like"/>
</dbReference>
<comment type="caution">
    <text evidence="2">The sequence shown here is derived from an EMBL/GenBank/DDBJ whole genome shotgun (WGS) entry which is preliminary data.</text>
</comment>
<dbReference type="CDD" id="cd00761">
    <property type="entry name" value="Glyco_tranf_GTA_type"/>
    <property type="match status" value="1"/>
</dbReference>
<dbReference type="Gene3D" id="3.90.550.10">
    <property type="entry name" value="Spore Coat Polysaccharide Biosynthesis Protein SpsA, Chain A"/>
    <property type="match status" value="1"/>
</dbReference>
<dbReference type="PANTHER" id="PTHR22916">
    <property type="entry name" value="GLYCOSYLTRANSFERASE"/>
    <property type="match status" value="1"/>
</dbReference>
<dbReference type="OrthoDB" id="9810303at2"/>
<gene>
    <name evidence="2" type="ORF">CUS_4341</name>
</gene>
<name>E9SCL4_RUMAL</name>